<evidence type="ECO:0000256" key="13">
    <source>
        <dbReference type="ARBA" id="ARBA00037706"/>
    </source>
</evidence>
<dbReference type="Proteomes" id="UP000095287">
    <property type="component" value="Unplaced"/>
</dbReference>
<evidence type="ECO:0000256" key="15">
    <source>
        <dbReference type="ARBA" id="ARBA00041712"/>
    </source>
</evidence>
<evidence type="ECO:0000256" key="8">
    <source>
        <dbReference type="ARBA" id="ARBA00022968"/>
    </source>
</evidence>
<dbReference type="SUPFAM" id="SSF53448">
    <property type="entry name" value="Nucleotide-diphospho-sugar transferases"/>
    <property type="match status" value="1"/>
</dbReference>
<evidence type="ECO:0000256" key="17">
    <source>
        <dbReference type="RuleBase" id="RU368119"/>
    </source>
</evidence>
<dbReference type="GO" id="GO:0000139">
    <property type="term" value="C:Golgi membrane"/>
    <property type="evidence" value="ECO:0007669"/>
    <property type="project" value="UniProtKB-SubCell"/>
</dbReference>
<dbReference type="InterPro" id="IPR052261">
    <property type="entry name" value="Glycosyltransferase_13"/>
</dbReference>
<evidence type="ECO:0000256" key="16">
    <source>
        <dbReference type="ARBA" id="ARBA00049421"/>
    </source>
</evidence>
<organism evidence="18 19">
    <name type="scientific">Steinernema glaseri</name>
    <dbReference type="NCBI Taxonomy" id="37863"/>
    <lineage>
        <taxon>Eukaryota</taxon>
        <taxon>Metazoa</taxon>
        <taxon>Ecdysozoa</taxon>
        <taxon>Nematoda</taxon>
        <taxon>Chromadorea</taxon>
        <taxon>Rhabditida</taxon>
        <taxon>Tylenchina</taxon>
        <taxon>Panagrolaimomorpha</taxon>
        <taxon>Strongyloidoidea</taxon>
        <taxon>Steinernematidae</taxon>
        <taxon>Steinernema</taxon>
    </lineage>
</organism>
<evidence type="ECO:0000313" key="18">
    <source>
        <dbReference type="Proteomes" id="UP000095287"/>
    </source>
</evidence>
<dbReference type="WBParaSite" id="L893_g10301.t1">
    <property type="protein sequence ID" value="L893_g10301.t1"/>
    <property type="gene ID" value="L893_g10301"/>
</dbReference>
<keyword evidence="5" id="KW-0808">Transferase</keyword>
<keyword evidence="7 17" id="KW-0479">Metal-binding</keyword>
<dbReference type="EC" id="2.4.1.101" evidence="14 17"/>
<keyword evidence="11" id="KW-0472">Membrane</keyword>
<keyword evidence="12 17" id="KW-0464">Manganese</keyword>
<name>A0A1I7XXH2_9BILA</name>
<evidence type="ECO:0000256" key="1">
    <source>
        <dbReference type="ARBA" id="ARBA00004323"/>
    </source>
</evidence>
<dbReference type="GO" id="GO:0030145">
    <property type="term" value="F:manganese ion binding"/>
    <property type="evidence" value="ECO:0007669"/>
    <property type="project" value="UniProtKB-UniRule"/>
</dbReference>
<accession>A0A1I7XXH2</accession>
<evidence type="ECO:0000256" key="10">
    <source>
        <dbReference type="ARBA" id="ARBA00023034"/>
    </source>
</evidence>
<protein>
    <recommendedName>
        <fullName evidence="14 17">Alpha-1,3-mannosyl-glycoprotein 2-beta-N-acetylglucosaminyltransferase</fullName>
        <shortName evidence="17">GNT-I</shortName>
        <shortName evidence="17">GlcNAc-T I</shortName>
        <ecNumber evidence="14 17">2.4.1.101</ecNumber>
    </recommendedName>
    <alternativeName>
        <fullName evidence="15 17">N-glycosyl-oligosaccharide-glycoprotein N-acetylglucosaminyltransferase I</fullName>
    </alternativeName>
</protein>
<evidence type="ECO:0000256" key="7">
    <source>
        <dbReference type="ARBA" id="ARBA00022723"/>
    </source>
</evidence>
<keyword evidence="6" id="KW-0812">Transmembrane</keyword>
<evidence type="ECO:0000313" key="19">
    <source>
        <dbReference type="WBParaSite" id="L893_g10301.t1"/>
    </source>
</evidence>
<evidence type="ECO:0000256" key="4">
    <source>
        <dbReference type="ARBA" id="ARBA00022676"/>
    </source>
</evidence>
<evidence type="ECO:0000256" key="11">
    <source>
        <dbReference type="ARBA" id="ARBA00023136"/>
    </source>
</evidence>
<reference evidence="19" key="1">
    <citation type="submission" date="2016-11" db="UniProtKB">
        <authorList>
            <consortium name="WormBaseParasite"/>
        </authorList>
    </citation>
    <scope>IDENTIFICATION</scope>
</reference>
<comment type="cofactor">
    <cofactor evidence="17">
        <name>Mn(2+)</name>
        <dbReference type="ChEBI" id="CHEBI:29035"/>
    </cofactor>
    <text evidence="17">The cofactor is mostly bound to the substrate.</text>
</comment>
<keyword evidence="18" id="KW-1185">Reference proteome</keyword>
<evidence type="ECO:0000256" key="14">
    <source>
        <dbReference type="ARBA" id="ARBA00038949"/>
    </source>
</evidence>
<proteinExistence type="inferred from homology"/>
<keyword evidence="4 17" id="KW-0328">Glycosyltransferase</keyword>
<sequence length="239" mass="27673">MLTASVWKELSSKWPEAYWDDWLRRPEVRNGRACIRPEVSRTAHNMKVAGKGSSNGLYKTFLTSIHLPDSPVDFSKVNVDALRKREYDINLVAILRNATLLSFEQLDGVLDTNTIYKIIYQKPRDFRSLAKKYKLMSDIRSGMARTAYYGIVPFMISGSRVYAVHGRFDETLLLSGASSSVVYTQDWDRMNRFLEFEELYCKSGKWTGKCDPADPGMINWFKKRNRMRLLNSWTDVIVN</sequence>
<dbReference type="Gene3D" id="3.10.180.20">
    <property type="entry name" value="N-Acetylglucosaminyltransferase I, Domain 2"/>
    <property type="match status" value="1"/>
</dbReference>
<evidence type="ECO:0000256" key="12">
    <source>
        <dbReference type="ARBA" id="ARBA00023211"/>
    </source>
</evidence>
<evidence type="ECO:0000256" key="6">
    <source>
        <dbReference type="ARBA" id="ARBA00022692"/>
    </source>
</evidence>
<keyword evidence="10 17" id="KW-0333">Golgi apparatus</keyword>
<evidence type="ECO:0000256" key="5">
    <source>
        <dbReference type="ARBA" id="ARBA00022679"/>
    </source>
</evidence>
<dbReference type="UniPathway" id="UPA00378"/>
<comment type="similarity">
    <text evidence="3 17">Belongs to the glycosyltransferase 13 family.</text>
</comment>
<dbReference type="PANTHER" id="PTHR10468">
    <property type="entry name" value="PROTEIN O-LINKED-MANNOSE BETA-1,2-N-ACETYLGLUCOSAMINYLTRANSFERASE 1/ALPHA-1,3-MANNOSYL-GLYCOPROTEIN 2-BETA-N-ACETYLGLUCOSAMINYLTRANSFERASE"/>
    <property type="match status" value="1"/>
</dbReference>
<dbReference type="AlphaFoldDB" id="A0A1I7XXH2"/>
<comment type="subcellular location">
    <subcellularLocation>
        <location evidence="1 17">Golgi apparatus membrane</location>
        <topology evidence="1 17">Single-pass type II membrane protein</topology>
    </subcellularLocation>
</comment>
<dbReference type="Gene3D" id="3.90.550.10">
    <property type="entry name" value="Spore Coat Polysaccharide Biosynthesis Protein SpsA, Chain A"/>
    <property type="match status" value="1"/>
</dbReference>
<evidence type="ECO:0000256" key="3">
    <source>
        <dbReference type="ARBA" id="ARBA00006492"/>
    </source>
</evidence>
<comment type="catalytic activity">
    <reaction evidence="16 17">
        <text>N(4)-(alpha-D-Man-(1-&gt;3)-[alpha-D-Man-(1-&gt;3)-[alpha-D-Man-(1-&gt;6)]-alpha-D-Man-(1-&gt;6)]-beta-D-Man-(1-&gt;4)-beta-D-GlcNAc-(1-&gt;4)-beta-D-GlcNAc)-L-asparaginyl-[protein] (N-glucan mannose isomer 5A1,2) + UDP-N-acetyl-alpha-D-glucosamine = N(4)-{beta-D-GlcNAc-(1-&gt;2)-alpha-D-Man-(1-&gt;3)-[alpha-D-Man-(1-&gt;3)-[alpha-D-Man-(1-&gt;6)]-alpha-D-Man-(1-&gt;6)]-beta-D-Man-(1-&gt;4)-beta-D-GlcNAc-(1-&gt;4)-beta-D-GlcNAc}-L-asparaginyl-[protein] + UDP + H(+)</text>
        <dbReference type="Rhea" id="RHEA:11456"/>
        <dbReference type="Rhea" id="RHEA-COMP:14367"/>
        <dbReference type="Rhea" id="RHEA-COMP:14368"/>
        <dbReference type="ChEBI" id="CHEBI:15378"/>
        <dbReference type="ChEBI" id="CHEBI:57705"/>
        <dbReference type="ChEBI" id="CHEBI:58223"/>
        <dbReference type="ChEBI" id="CHEBI:59087"/>
        <dbReference type="ChEBI" id="CHEBI:60625"/>
        <dbReference type="EC" id="2.4.1.101"/>
    </reaction>
</comment>
<dbReference type="InterPro" id="IPR029044">
    <property type="entry name" value="Nucleotide-diphossugar_trans"/>
</dbReference>
<comment type="pathway">
    <text evidence="2 17">Protein modification; protein glycosylation.</text>
</comment>
<dbReference type="GO" id="GO:0003827">
    <property type="term" value="F:alpha-1,3-mannosylglycoprotein 2-beta-N-acetylglucosaminyltransferase activity"/>
    <property type="evidence" value="ECO:0007669"/>
    <property type="project" value="UniProtKB-UniRule"/>
</dbReference>
<dbReference type="PANTHER" id="PTHR10468:SF3">
    <property type="entry name" value="ALPHA-1,3-MANNOSYL-GLYCOPROTEIN 2-BETA-N-ACETYLGLUCOSAMINYLTRANSFERASE"/>
    <property type="match status" value="1"/>
</dbReference>
<dbReference type="InterPro" id="IPR004139">
    <property type="entry name" value="Glyco_trans_13"/>
</dbReference>
<dbReference type="GO" id="GO:0006487">
    <property type="term" value="P:protein N-linked glycosylation"/>
    <property type="evidence" value="ECO:0007669"/>
    <property type="project" value="TreeGrafter"/>
</dbReference>
<dbReference type="Pfam" id="PF03071">
    <property type="entry name" value="GNT-I"/>
    <property type="match status" value="1"/>
</dbReference>
<keyword evidence="8 17" id="KW-0735">Signal-anchor</keyword>
<comment type="function">
    <text evidence="13 17">Initiates complex N-linked carbohydrate formation. Essential for the conversion of high-mannose to hybrid and complex N-glycans.</text>
</comment>
<evidence type="ECO:0000256" key="9">
    <source>
        <dbReference type="ARBA" id="ARBA00022989"/>
    </source>
</evidence>
<evidence type="ECO:0000256" key="2">
    <source>
        <dbReference type="ARBA" id="ARBA00004922"/>
    </source>
</evidence>
<keyword evidence="9" id="KW-1133">Transmembrane helix</keyword>